<evidence type="ECO:0000256" key="1">
    <source>
        <dbReference type="SAM" id="MobiDB-lite"/>
    </source>
</evidence>
<feature type="compositionally biased region" description="Polar residues" evidence="1">
    <location>
        <begin position="220"/>
        <end position="276"/>
    </location>
</feature>
<gene>
    <name evidence="3" type="ORF">TWF696_007963</name>
</gene>
<reference evidence="3 4" key="1">
    <citation type="submission" date="2019-10" db="EMBL/GenBank/DDBJ databases">
        <authorList>
            <person name="Palmer J.M."/>
        </authorList>
    </citation>
    <scope>NUCLEOTIDE SEQUENCE [LARGE SCALE GENOMIC DNA]</scope>
    <source>
        <strain evidence="3 4">TWF696</strain>
    </source>
</reference>
<feature type="signal peptide" evidence="2">
    <location>
        <begin position="1"/>
        <end position="18"/>
    </location>
</feature>
<dbReference type="AlphaFoldDB" id="A0AAV9UN61"/>
<dbReference type="Proteomes" id="UP001375240">
    <property type="component" value="Unassembled WGS sequence"/>
</dbReference>
<proteinExistence type="predicted"/>
<keyword evidence="4" id="KW-1185">Reference proteome</keyword>
<keyword evidence="2" id="KW-0732">Signal</keyword>
<evidence type="ECO:0000256" key="2">
    <source>
        <dbReference type="SAM" id="SignalP"/>
    </source>
</evidence>
<feature type="region of interest" description="Disordered" evidence="1">
    <location>
        <begin position="156"/>
        <end position="312"/>
    </location>
</feature>
<feature type="compositionally biased region" description="Gly residues" evidence="1">
    <location>
        <begin position="281"/>
        <end position="291"/>
    </location>
</feature>
<feature type="compositionally biased region" description="Basic and acidic residues" evidence="1">
    <location>
        <begin position="176"/>
        <end position="187"/>
    </location>
</feature>
<name>A0AAV9UN61_9PEZI</name>
<feature type="chain" id="PRO_5043552860" evidence="2">
    <location>
        <begin position="19"/>
        <end position="373"/>
    </location>
</feature>
<dbReference type="EMBL" id="JAVHNQ010000006">
    <property type="protein sequence ID" value="KAK6344323.1"/>
    <property type="molecule type" value="Genomic_DNA"/>
</dbReference>
<accession>A0AAV9UN61</accession>
<evidence type="ECO:0000313" key="4">
    <source>
        <dbReference type="Proteomes" id="UP001375240"/>
    </source>
</evidence>
<organism evidence="3 4">
    <name type="scientific">Orbilia brochopaga</name>
    <dbReference type="NCBI Taxonomy" id="3140254"/>
    <lineage>
        <taxon>Eukaryota</taxon>
        <taxon>Fungi</taxon>
        <taxon>Dikarya</taxon>
        <taxon>Ascomycota</taxon>
        <taxon>Pezizomycotina</taxon>
        <taxon>Orbiliomycetes</taxon>
        <taxon>Orbiliales</taxon>
        <taxon>Orbiliaceae</taxon>
        <taxon>Orbilia</taxon>
    </lineage>
</organism>
<evidence type="ECO:0000313" key="3">
    <source>
        <dbReference type="EMBL" id="KAK6344323.1"/>
    </source>
</evidence>
<comment type="caution">
    <text evidence="3">The sequence shown here is derived from an EMBL/GenBank/DDBJ whole genome shotgun (WGS) entry which is preliminary data.</text>
</comment>
<sequence length="373" mass="37340">MKVPTLLTTALFLRVVAAQTSDTTVTNASTTTSSDSTSSTTTSEVDTLVTLAPDACAAAGLESCYNILEIIAPTVYVIFTLEESDVPESLAAEETIASGDPILTQTDNIVTATDEIIIPPTTAVVRISYSESSGTTCDDATITSTLTNSDDPECAQSTAAFFTPPPQVTKTRVFIKAKEDDTQRKGTDGGGDNIASPTNGGGGSSPNPSPARPTDAAGPTNDTNEPVLSPTDGGSPTEGSSPPENGSPTQNSNGSPTENSNGSPTDNTNGSPTQNDSPSSNGGGGSGGGGSAPRPTDNQTGPGGSDESGKPELSTSFVTIAEVTNGSTRFVTSAVATMTRSSTVQATGAANSNNMVKAELLLGAVGLAAAFGV</sequence>
<protein>
    <submittedName>
        <fullName evidence="3">Uncharacterized protein</fullName>
    </submittedName>
</protein>